<proteinExistence type="predicted"/>
<accession>A0ABU5RFG7</accession>
<organism evidence="1 2">
    <name type="scientific">Amycolatopsis heterodermiae</name>
    <dbReference type="NCBI Taxonomy" id="3110235"/>
    <lineage>
        <taxon>Bacteria</taxon>
        <taxon>Bacillati</taxon>
        <taxon>Actinomycetota</taxon>
        <taxon>Actinomycetes</taxon>
        <taxon>Pseudonocardiales</taxon>
        <taxon>Pseudonocardiaceae</taxon>
        <taxon>Amycolatopsis</taxon>
    </lineage>
</organism>
<protein>
    <submittedName>
        <fullName evidence="1">Uncharacterized protein</fullName>
    </submittedName>
</protein>
<dbReference type="RefSeq" id="WP_323333238.1">
    <property type="nucleotide sequence ID" value="NZ_JAYFSI010000011.1"/>
</dbReference>
<evidence type="ECO:0000313" key="1">
    <source>
        <dbReference type="EMBL" id="MEA5365027.1"/>
    </source>
</evidence>
<dbReference type="Proteomes" id="UP001304298">
    <property type="component" value="Unassembled WGS sequence"/>
</dbReference>
<reference evidence="1 2" key="1">
    <citation type="submission" date="2023-12" db="EMBL/GenBank/DDBJ databases">
        <title>Amycolatopsis sp. V23-08.</title>
        <authorList>
            <person name="Somphong A."/>
        </authorList>
    </citation>
    <scope>NUCLEOTIDE SEQUENCE [LARGE SCALE GENOMIC DNA]</scope>
    <source>
        <strain evidence="1 2">V23-08</strain>
    </source>
</reference>
<dbReference type="EMBL" id="JAYFSI010000011">
    <property type="protein sequence ID" value="MEA5365027.1"/>
    <property type="molecule type" value="Genomic_DNA"/>
</dbReference>
<name>A0ABU5RFG7_9PSEU</name>
<sequence>MLYRLHPPATVTWCAAPGGTLRLGPAGLDALAWAPAEELGFTDDLLRIALRHGVPSGTGLVLDVRHTLDLGRADALRRNQAVLDEARAELAESESMRVVEQLYPGSYEWGAQLDERARETIENVARKAEADLTEVLAAPVRPELAEHWRRLGGHDPD</sequence>
<evidence type="ECO:0000313" key="2">
    <source>
        <dbReference type="Proteomes" id="UP001304298"/>
    </source>
</evidence>
<comment type="caution">
    <text evidence="1">The sequence shown here is derived from an EMBL/GenBank/DDBJ whole genome shotgun (WGS) entry which is preliminary data.</text>
</comment>
<keyword evidence="2" id="KW-1185">Reference proteome</keyword>
<gene>
    <name evidence="1" type="ORF">VA596_36220</name>
</gene>